<dbReference type="Pfam" id="PF03330">
    <property type="entry name" value="DPBB_1"/>
    <property type="match status" value="1"/>
</dbReference>
<dbReference type="InterPro" id="IPR036908">
    <property type="entry name" value="RlpA-like_sf"/>
</dbReference>
<proteinExistence type="inferred from homology"/>
<comment type="similarity">
    <text evidence="1">Belongs to the RlpA family.</text>
</comment>
<dbReference type="PANTHER" id="PTHR34183">
    <property type="entry name" value="ENDOLYTIC PEPTIDOGLYCAN TRANSGLYCOSYLASE RLPA"/>
    <property type="match status" value="1"/>
</dbReference>
<evidence type="ECO:0000313" key="5">
    <source>
        <dbReference type="Proteomes" id="UP000318709"/>
    </source>
</evidence>
<evidence type="ECO:0000256" key="1">
    <source>
        <dbReference type="RuleBase" id="RU003495"/>
    </source>
</evidence>
<dbReference type="InterPro" id="IPR012997">
    <property type="entry name" value="RplA"/>
</dbReference>
<dbReference type="Gene3D" id="2.40.40.10">
    <property type="entry name" value="RlpA-like domain"/>
    <property type="match status" value="1"/>
</dbReference>
<dbReference type="KEGG" id="swf:E3E12_05445"/>
<dbReference type="PANTHER" id="PTHR34183:SF1">
    <property type="entry name" value="ENDOLYTIC PEPTIDOGLYCAN TRANSGLYCOSYLASE RLPA"/>
    <property type="match status" value="1"/>
</dbReference>
<reference evidence="4 5" key="1">
    <citation type="submission" date="2019-03" db="EMBL/GenBank/DDBJ databases">
        <title>The complete genome sequence of Swingsia_sp. F3b2 LMG30590(T).</title>
        <authorList>
            <person name="Chua K.-O."/>
            <person name="Chan K.-G."/>
            <person name="See-Too W.-S."/>
        </authorList>
    </citation>
    <scope>NUCLEOTIDE SEQUENCE [LARGE SCALE GENOMIC DNA]</scope>
    <source>
        <strain evidence="4 5">F3b2</strain>
    </source>
</reference>
<accession>A0A4Y6UC80</accession>
<evidence type="ECO:0000313" key="4">
    <source>
        <dbReference type="EMBL" id="QDH13725.1"/>
    </source>
</evidence>
<evidence type="ECO:0000259" key="3">
    <source>
        <dbReference type="Pfam" id="PF03330"/>
    </source>
</evidence>
<gene>
    <name evidence="4" type="ORF">E3E12_05445</name>
</gene>
<dbReference type="NCBIfam" id="TIGR00413">
    <property type="entry name" value="rlpA"/>
    <property type="match status" value="1"/>
</dbReference>
<dbReference type="CDD" id="cd22268">
    <property type="entry name" value="DPBB_RlpA-like"/>
    <property type="match status" value="1"/>
</dbReference>
<evidence type="ECO:0000256" key="2">
    <source>
        <dbReference type="SAM" id="MobiDB-lite"/>
    </source>
</evidence>
<name>A0A4Y6UC80_9PROT</name>
<keyword evidence="5" id="KW-1185">Reference proteome</keyword>
<organism evidence="4 5">
    <name type="scientific">Formicincola oecophyllae</name>
    <dbReference type="NCBI Taxonomy" id="2558361"/>
    <lineage>
        <taxon>Bacteria</taxon>
        <taxon>Pseudomonadati</taxon>
        <taxon>Pseudomonadota</taxon>
        <taxon>Alphaproteobacteria</taxon>
        <taxon>Acetobacterales</taxon>
        <taxon>Acetobacteraceae</taxon>
        <taxon>Formicincola</taxon>
    </lineage>
</organism>
<dbReference type="Proteomes" id="UP000318709">
    <property type="component" value="Chromosome"/>
</dbReference>
<feature type="domain" description="RlpA-like protein double-psi beta-barrel" evidence="3">
    <location>
        <begin position="140"/>
        <end position="226"/>
    </location>
</feature>
<dbReference type="SUPFAM" id="SSF50685">
    <property type="entry name" value="Barwin-like endoglucanases"/>
    <property type="match status" value="1"/>
</dbReference>
<dbReference type="EMBL" id="CP038231">
    <property type="protein sequence ID" value="QDH13725.1"/>
    <property type="molecule type" value="Genomic_DNA"/>
</dbReference>
<dbReference type="OrthoDB" id="9779128at2"/>
<dbReference type="InterPro" id="IPR009009">
    <property type="entry name" value="RlpA-like_DPBB"/>
</dbReference>
<protein>
    <submittedName>
        <fullName evidence="4">Septal ring lytic transglycosylase RlpA family protein</fullName>
    </submittedName>
</protein>
<dbReference type="AlphaFoldDB" id="A0A4Y6UC80"/>
<feature type="region of interest" description="Disordered" evidence="2">
    <location>
        <begin position="1"/>
        <end position="23"/>
    </location>
</feature>
<sequence length="244" mass="26017">MLAKVITSSHEAEKGGWTIHPPRHHQPWENIAGAHMNWPGKQGEQTTMNHPAYLPAPCAASRKTGQNVGQARSGKRFRQCLLRALVAPALVVGLGHAALASDNQPSDIQSMAAYDMMNVPPVNDMPPAADQNTAEVQAGKGMASWYRIGKGHIAGGHACEASGLPVAAHRHLPFGSTVKVTALRSGRNVMVCIGDRGPYVGKRIIDLTPAAAAPLGMMGRGVAKVKLTLVSTPHHRHAHHRRRG</sequence>